<evidence type="ECO:0000256" key="2">
    <source>
        <dbReference type="SAM" id="SignalP"/>
    </source>
</evidence>
<dbReference type="GO" id="GO:0004857">
    <property type="term" value="F:enzyme inhibitor activity"/>
    <property type="evidence" value="ECO:0007669"/>
    <property type="project" value="InterPro"/>
</dbReference>
<name>A0AAD6EVQ0_9POAL</name>
<keyword evidence="5" id="KW-1185">Reference proteome</keyword>
<dbReference type="EMBL" id="JAMRDG010000001">
    <property type="protein sequence ID" value="KAJ3702957.1"/>
    <property type="molecule type" value="Genomic_DNA"/>
</dbReference>
<sequence length="196" mass="20842">MVSISLSLSLLLVSWSMATASTDQVSTSFIRTSCSRTLYPDLCYSSLSPYASQVGHDLVLLARFAMNVTVGSLKPVSSYIASALRRTPSSSSDQEVAALKDCSELISDATDQVKKSEKEVTGLEGLVGPQVTWRIGNAQTWLSAAITDETTCTDGFGDGSGGAGEDVEMEVRQKVKKAKQLSSISLALVNGLVNHR</sequence>
<organism evidence="4 5">
    <name type="scientific">Rhynchospora tenuis</name>
    <dbReference type="NCBI Taxonomy" id="198213"/>
    <lineage>
        <taxon>Eukaryota</taxon>
        <taxon>Viridiplantae</taxon>
        <taxon>Streptophyta</taxon>
        <taxon>Embryophyta</taxon>
        <taxon>Tracheophyta</taxon>
        <taxon>Spermatophyta</taxon>
        <taxon>Magnoliopsida</taxon>
        <taxon>Liliopsida</taxon>
        <taxon>Poales</taxon>
        <taxon>Cyperaceae</taxon>
        <taxon>Cyperoideae</taxon>
        <taxon>Rhynchosporeae</taxon>
        <taxon>Rhynchospora</taxon>
    </lineage>
</organism>
<feature type="domain" description="Pectinesterase inhibitor" evidence="3">
    <location>
        <begin position="25"/>
        <end position="188"/>
    </location>
</feature>
<feature type="chain" id="PRO_5042027086" description="Pectinesterase inhibitor domain-containing protein" evidence="2">
    <location>
        <begin position="21"/>
        <end position="196"/>
    </location>
</feature>
<keyword evidence="1 2" id="KW-0732">Signal</keyword>
<dbReference type="Gene3D" id="1.20.140.40">
    <property type="entry name" value="Invertase/pectin methylesterase inhibitor family protein"/>
    <property type="match status" value="1"/>
</dbReference>
<evidence type="ECO:0000256" key="1">
    <source>
        <dbReference type="ARBA" id="ARBA00022729"/>
    </source>
</evidence>
<comment type="caution">
    <text evidence="4">The sequence shown here is derived from an EMBL/GenBank/DDBJ whole genome shotgun (WGS) entry which is preliminary data.</text>
</comment>
<protein>
    <recommendedName>
        <fullName evidence="3">Pectinesterase inhibitor domain-containing protein</fullName>
    </recommendedName>
</protein>
<dbReference type="InterPro" id="IPR051955">
    <property type="entry name" value="PME_Inhibitor"/>
</dbReference>
<reference evidence="4 5" key="1">
    <citation type="journal article" date="2022" name="Cell">
        <title>Repeat-based holocentromeres influence genome architecture and karyotype evolution.</title>
        <authorList>
            <person name="Hofstatter P.G."/>
            <person name="Thangavel G."/>
            <person name="Lux T."/>
            <person name="Neumann P."/>
            <person name="Vondrak T."/>
            <person name="Novak P."/>
            <person name="Zhang M."/>
            <person name="Costa L."/>
            <person name="Castellani M."/>
            <person name="Scott A."/>
            <person name="Toegelov H."/>
            <person name="Fuchs J."/>
            <person name="Mata-Sucre Y."/>
            <person name="Dias Y."/>
            <person name="Vanzela A.L.L."/>
            <person name="Huettel B."/>
            <person name="Almeida C.C.S."/>
            <person name="Simkova H."/>
            <person name="Souza G."/>
            <person name="Pedrosa-Harand A."/>
            <person name="Macas J."/>
            <person name="Mayer K.F.X."/>
            <person name="Houben A."/>
            <person name="Marques A."/>
        </authorList>
    </citation>
    <scope>NUCLEOTIDE SEQUENCE [LARGE SCALE GENOMIC DNA]</scope>
    <source>
        <strain evidence="4">RhyTen1mFocal</strain>
    </source>
</reference>
<dbReference type="NCBIfam" id="TIGR01614">
    <property type="entry name" value="PME_inhib"/>
    <property type="match status" value="1"/>
</dbReference>
<dbReference type="PANTHER" id="PTHR31080">
    <property type="entry name" value="PECTINESTERASE INHIBITOR-LIKE"/>
    <property type="match status" value="1"/>
</dbReference>
<feature type="signal peptide" evidence="2">
    <location>
        <begin position="1"/>
        <end position="20"/>
    </location>
</feature>
<dbReference type="Proteomes" id="UP001210211">
    <property type="component" value="Unassembled WGS sequence"/>
</dbReference>
<evidence type="ECO:0000313" key="5">
    <source>
        <dbReference type="Proteomes" id="UP001210211"/>
    </source>
</evidence>
<proteinExistence type="predicted"/>
<evidence type="ECO:0000259" key="3">
    <source>
        <dbReference type="SMART" id="SM00856"/>
    </source>
</evidence>
<dbReference type="AlphaFoldDB" id="A0AAD6EVQ0"/>
<evidence type="ECO:0000313" key="4">
    <source>
        <dbReference type="EMBL" id="KAJ3702957.1"/>
    </source>
</evidence>
<dbReference type="InterPro" id="IPR035513">
    <property type="entry name" value="Invertase/methylesterase_inhib"/>
</dbReference>
<dbReference type="SMART" id="SM00856">
    <property type="entry name" value="PMEI"/>
    <property type="match status" value="1"/>
</dbReference>
<gene>
    <name evidence="4" type="ORF">LUZ61_006662</name>
</gene>
<dbReference type="InterPro" id="IPR006501">
    <property type="entry name" value="Pectinesterase_inhib_dom"/>
</dbReference>
<dbReference type="SUPFAM" id="SSF101148">
    <property type="entry name" value="Plant invertase/pectin methylesterase inhibitor"/>
    <property type="match status" value="1"/>
</dbReference>
<dbReference type="CDD" id="cd15798">
    <property type="entry name" value="PMEI-like_3"/>
    <property type="match status" value="1"/>
</dbReference>
<dbReference type="PANTHER" id="PTHR31080:SF64">
    <property type="entry name" value="PLANT INVERTASE_PECTIN METHYLESTERASE INHIBITOR SUPERFAMILY PROTEIN"/>
    <property type="match status" value="1"/>
</dbReference>
<accession>A0AAD6EVQ0</accession>
<dbReference type="Pfam" id="PF04043">
    <property type="entry name" value="PMEI"/>
    <property type="match status" value="1"/>
</dbReference>